<dbReference type="PANTHER" id="PTHR24240">
    <property type="entry name" value="OPSIN"/>
    <property type="match status" value="1"/>
</dbReference>
<feature type="compositionally biased region" description="Basic and acidic residues" evidence="16">
    <location>
        <begin position="421"/>
        <end position="434"/>
    </location>
</feature>
<evidence type="ECO:0000256" key="2">
    <source>
        <dbReference type="ARBA" id="ARBA00022543"/>
    </source>
</evidence>
<dbReference type="InterPro" id="IPR027430">
    <property type="entry name" value="Retinal_BS"/>
</dbReference>
<keyword evidence="6 15" id="KW-1133">Transmembrane helix</keyword>
<keyword evidence="5 15" id="KW-0681">Retinal protein</keyword>
<keyword evidence="4 15" id="KW-0812">Transmembrane</keyword>
<keyword evidence="3 15" id="KW-0716">Sensory transduction</keyword>
<keyword evidence="8 15" id="KW-0297">G-protein coupled receptor</keyword>
<dbReference type="AlphaFoldDB" id="R4RY94"/>
<evidence type="ECO:0000256" key="12">
    <source>
        <dbReference type="ARBA" id="ARBA00023170"/>
    </source>
</evidence>
<keyword evidence="13 15" id="KW-0807">Transducer</keyword>
<dbReference type="SUPFAM" id="SSF81321">
    <property type="entry name" value="Family A G protein-coupled receptor-like"/>
    <property type="match status" value="1"/>
</dbReference>
<dbReference type="GO" id="GO:0007601">
    <property type="term" value="P:visual perception"/>
    <property type="evidence" value="ECO:0007669"/>
    <property type="project" value="InterPro"/>
</dbReference>
<feature type="compositionally biased region" description="Polar residues" evidence="16">
    <location>
        <begin position="376"/>
        <end position="403"/>
    </location>
</feature>
<keyword evidence="2 15" id="KW-0600">Photoreceptor protein</keyword>
<evidence type="ECO:0000256" key="9">
    <source>
        <dbReference type="ARBA" id="ARBA00023136"/>
    </source>
</evidence>
<evidence type="ECO:0000256" key="15">
    <source>
        <dbReference type="RuleBase" id="RU004951"/>
    </source>
</evidence>
<evidence type="ECO:0000256" key="8">
    <source>
        <dbReference type="ARBA" id="ARBA00023040"/>
    </source>
</evidence>
<keyword evidence="9 15" id="KW-0472">Membrane</keyword>
<dbReference type="EMBL" id="KC810971">
    <property type="protein sequence ID" value="AGL94564.1"/>
    <property type="molecule type" value="mRNA"/>
</dbReference>
<keyword evidence="12 15" id="KW-0675">Receptor</keyword>
<dbReference type="InterPro" id="IPR001760">
    <property type="entry name" value="Opsin"/>
</dbReference>
<evidence type="ECO:0000256" key="6">
    <source>
        <dbReference type="ARBA" id="ARBA00022989"/>
    </source>
</evidence>
<dbReference type="GO" id="GO:0007602">
    <property type="term" value="P:phototransduction"/>
    <property type="evidence" value="ECO:0007669"/>
    <property type="project" value="UniProtKB-KW"/>
</dbReference>
<accession>R4RY94</accession>
<protein>
    <submittedName>
        <fullName evidence="18">Rhabdomeric opsin 3</fullName>
    </submittedName>
</protein>
<comment type="caution">
    <text evidence="15">Lacks conserved residue(s) required for the propagation of feature annotation.</text>
</comment>
<dbReference type="SMART" id="SM01381">
    <property type="entry name" value="7TM_GPCR_Srsx"/>
    <property type="match status" value="1"/>
</dbReference>
<dbReference type="Pfam" id="PF00001">
    <property type="entry name" value="7tm_1"/>
    <property type="match status" value="1"/>
</dbReference>
<reference evidence="18" key="1">
    <citation type="journal article" date="2013" name="Integr. Comp. Biol.">
        <title>Expression dynamics and protein localization of rhabdomeric opsins in Platynereis larvae.</title>
        <authorList>
            <person name="Randel N."/>
            <person name="Bezares-Calderon L.A."/>
            <person name="Guhmann M."/>
            <person name="Shahidi R."/>
            <person name="Jekely G."/>
        </authorList>
    </citation>
    <scope>NUCLEOTIDE SEQUENCE</scope>
</reference>
<evidence type="ECO:0000256" key="11">
    <source>
        <dbReference type="ARBA" id="ARBA00023157"/>
    </source>
</evidence>
<dbReference type="PROSITE" id="PS00238">
    <property type="entry name" value="OPSIN"/>
    <property type="match status" value="1"/>
</dbReference>
<organism evidence="18">
    <name type="scientific">Platynereis dumerilii</name>
    <name type="common">Dumeril's clam worm</name>
    <dbReference type="NCBI Taxonomy" id="6359"/>
    <lineage>
        <taxon>Eukaryota</taxon>
        <taxon>Metazoa</taxon>
        <taxon>Spiralia</taxon>
        <taxon>Lophotrochozoa</taxon>
        <taxon>Annelida</taxon>
        <taxon>Polychaeta</taxon>
        <taxon>Errantia</taxon>
        <taxon>Phyllodocida</taxon>
        <taxon>Nereididae</taxon>
        <taxon>Platynereis</taxon>
    </lineage>
</organism>
<dbReference type="PRINTS" id="PR00238">
    <property type="entry name" value="OPSIN"/>
</dbReference>
<feature type="transmembrane region" description="Helical" evidence="15">
    <location>
        <begin position="173"/>
        <end position="199"/>
    </location>
</feature>
<dbReference type="InterPro" id="IPR017452">
    <property type="entry name" value="GPCR_Rhodpsn_7TM"/>
</dbReference>
<feature type="transmembrane region" description="Helical" evidence="15">
    <location>
        <begin position="131"/>
        <end position="152"/>
    </location>
</feature>
<dbReference type="InterPro" id="IPR050125">
    <property type="entry name" value="GPCR_opsins"/>
</dbReference>
<keyword evidence="10" id="KW-0564">Palmitate</keyword>
<dbReference type="GO" id="GO:0016020">
    <property type="term" value="C:membrane"/>
    <property type="evidence" value="ECO:0007669"/>
    <property type="project" value="UniProtKB-SubCell"/>
</dbReference>
<evidence type="ECO:0000256" key="13">
    <source>
        <dbReference type="ARBA" id="ARBA00023224"/>
    </source>
</evidence>
<dbReference type="GO" id="GO:0009881">
    <property type="term" value="F:photoreceptor activity"/>
    <property type="evidence" value="ECO:0007669"/>
    <property type="project" value="UniProtKB-KW"/>
</dbReference>
<evidence type="ECO:0000256" key="14">
    <source>
        <dbReference type="ARBA" id="ARBA00023288"/>
    </source>
</evidence>
<feature type="transmembrane region" description="Helical" evidence="15">
    <location>
        <begin position="282"/>
        <end position="305"/>
    </location>
</feature>
<evidence type="ECO:0000256" key="7">
    <source>
        <dbReference type="ARBA" id="ARBA00022991"/>
    </source>
</evidence>
<evidence type="ECO:0000256" key="1">
    <source>
        <dbReference type="ARBA" id="ARBA00004141"/>
    </source>
</evidence>
<dbReference type="InterPro" id="IPR000276">
    <property type="entry name" value="GPCR_Rhodpsn"/>
</dbReference>
<keyword evidence="11" id="KW-1015">Disulfide bond</keyword>
<comment type="subcellular location">
    <subcellularLocation>
        <location evidence="1 15">Membrane</location>
        <topology evidence="1 15">Multi-pass membrane protein</topology>
    </subcellularLocation>
</comment>
<evidence type="ECO:0000256" key="4">
    <source>
        <dbReference type="ARBA" id="ARBA00022692"/>
    </source>
</evidence>
<dbReference type="Gene3D" id="1.20.1070.10">
    <property type="entry name" value="Rhodopsin 7-helix transmembrane proteins"/>
    <property type="match status" value="1"/>
</dbReference>
<evidence type="ECO:0000259" key="17">
    <source>
        <dbReference type="PROSITE" id="PS50262"/>
    </source>
</evidence>
<dbReference type="FunFam" id="1.20.1070.10:FF:000044">
    <property type="entry name" value="Opsin, ultraviolet-sensitive"/>
    <property type="match status" value="1"/>
</dbReference>
<proteinExistence type="evidence at transcript level"/>
<feature type="transmembrane region" description="Helical" evidence="15">
    <location>
        <begin position="92"/>
        <end position="111"/>
    </location>
</feature>
<keyword evidence="7 15" id="KW-0157">Chromophore</keyword>
<keyword evidence="14" id="KW-0449">Lipoprotein</keyword>
<dbReference type="GO" id="GO:0004930">
    <property type="term" value="F:G protein-coupled receptor activity"/>
    <property type="evidence" value="ECO:0007669"/>
    <property type="project" value="UniProtKB-KW"/>
</dbReference>
<feature type="domain" description="G-protein coupled receptors family 1 profile" evidence="17">
    <location>
        <begin position="72"/>
        <end position="335"/>
    </location>
</feature>
<comment type="similarity">
    <text evidence="15">Belongs to the G-protein coupled receptor 1 family. Opsin subfamily.</text>
</comment>
<dbReference type="PRINTS" id="PR00237">
    <property type="entry name" value="GPCRRHODOPSN"/>
</dbReference>
<evidence type="ECO:0000256" key="16">
    <source>
        <dbReference type="SAM" id="MobiDB-lite"/>
    </source>
</evidence>
<dbReference type="PROSITE" id="PS50262">
    <property type="entry name" value="G_PROTEIN_RECEP_F1_2"/>
    <property type="match status" value="1"/>
</dbReference>
<evidence type="ECO:0000256" key="5">
    <source>
        <dbReference type="ARBA" id="ARBA00022925"/>
    </source>
</evidence>
<evidence type="ECO:0000256" key="3">
    <source>
        <dbReference type="ARBA" id="ARBA00022606"/>
    </source>
</evidence>
<name>R4RY94_PLADU</name>
<evidence type="ECO:0000256" key="10">
    <source>
        <dbReference type="ARBA" id="ARBA00023139"/>
    </source>
</evidence>
<feature type="transmembrane region" description="Helical" evidence="15">
    <location>
        <begin position="219"/>
        <end position="248"/>
    </location>
</feature>
<dbReference type="CDD" id="cd15337">
    <property type="entry name" value="7tmA_Opsin_Gq_invertebrates"/>
    <property type="match status" value="1"/>
</dbReference>
<sequence>MATTDMADSTSYSLEDYLMGNLSNASNPYLPNDLYFHPHWRSYRPFLEELPDIIHWVIGVYIAIVGMIGVIGNFLVIFFFSTTRSLRTPSNLFVINLAISDLGFSAVNGFPLMTISSFMRKWYFGNIACTLYGFLGGIFGFNSIGSLMFISLDRYYVIAKPLEAMRKATKKRAFLQIIVIWIWALIWSGPPLIGFGSYIPEGLQTSCSFDYLTRSPTNIAFNMGLFGMGFCFPLLIIIACYVQIIAAVSRQAREMQKTAEKMGAKTASDDRKKQQEIQLAKVAAGTISLFCISWIPYALVAQFGIWGLRQFVNPITCVVPVLFAKASAMWNPILYALSHPRFRAVLDDKMPWLLCCKGKNMDKGGDDEKTRDTRASVMSHNSDVSDVSNATTTEMATVVSSKPQAAPKGKGGKDNPVFTVEGEKNKPKEESGYV</sequence>
<feature type="transmembrane region" description="Helical" evidence="15">
    <location>
        <begin position="53"/>
        <end position="80"/>
    </location>
</feature>
<feature type="region of interest" description="Disordered" evidence="16">
    <location>
        <begin position="363"/>
        <end position="434"/>
    </location>
</feature>
<feature type="compositionally biased region" description="Basic and acidic residues" evidence="16">
    <location>
        <begin position="363"/>
        <end position="374"/>
    </location>
</feature>
<evidence type="ECO:0000313" key="18">
    <source>
        <dbReference type="EMBL" id="AGL94564.1"/>
    </source>
</evidence>